<feature type="compositionally biased region" description="Basic and acidic residues" evidence="5">
    <location>
        <begin position="312"/>
        <end position="324"/>
    </location>
</feature>
<dbReference type="SUPFAM" id="SSF46785">
    <property type="entry name" value="Winged helix' DNA-binding domain"/>
    <property type="match status" value="1"/>
</dbReference>
<dbReference type="Pfam" id="PF00126">
    <property type="entry name" value="HTH_1"/>
    <property type="match status" value="1"/>
</dbReference>
<keyword evidence="4" id="KW-0804">Transcription</keyword>
<dbReference type="Pfam" id="PF03466">
    <property type="entry name" value="LysR_substrate"/>
    <property type="match status" value="1"/>
</dbReference>
<dbReference type="PANTHER" id="PTHR30346:SF29">
    <property type="entry name" value="LYSR SUBSTRATE-BINDING"/>
    <property type="match status" value="1"/>
</dbReference>
<keyword evidence="2" id="KW-0805">Transcription regulation</keyword>
<evidence type="ECO:0000256" key="1">
    <source>
        <dbReference type="ARBA" id="ARBA00009437"/>
    </source>
</evidence>
<sequence>MDLNSVHHYRIDWIASFVAVARHGSFSAAARALYRSQPRVSSHVAALERLVGWRLVDRSVQPSILTPEGRGLLPHAEEIIRRLDLLAETAEGAVCGTVRLGCYPSVATYLYPRAVQALRATHPQVRLVLHEGSSLELGTQLADGGVDLAVRPLHPLVNSDRAASEVLWREPLVAVFRADHPLARIREVTLAQAARLPVISIGESDDGPSRQYETNLAFANHGLHPVISERTNQPQTLISLVRHGLGVGITNALAMTTANTDGVCLVPLADAGCERVVAAWWRLNEGPSPAVEAVRDCLSRLSPPQWPWPDEAEGRTDTAERQPDTGEDLTETSPASFPSILPYTG</sequence>
<proteinExistence type="inferred from homology"/>
<feature type="region of interest" description="Disordered" evidence="5">
    <location>
        <begin position="302"/>
        <end position="345"/>
    </location>
</feature>
<name>A0ABV5RIG5_9ACTN</name>
<keyword evidence="8" id="KW-1185">Reference proteome</keyword>
<dbReference type="InterPro" id="IPR036390">
    <property type="entry name" value="WH_DNA-bd_sf"/>
</dbReference>
<dbReference type="Gene3D" id="1.10.10.10">
    <property type="entry name" value="Winged helix-like DNA-binding domain superfamily/Winged helix DNA-binding domain"/>
    <property type="match status" value="1"/>
</dbReference>
<dbReference type="CDD" id="cd05466">
    <property type="entry name" value="PBP2_LTTR_substrate"/>
    <property type="match status" value="1"/>
</dbReference>
<dbReference type="InterPro" id="IPR036388">
    <property type="entry name" value="WH-like_DNA-bd_sf"/>
</dbReference>
<evidence type="ECO:0000256" key="4">
    <source>
        <dbReference type="ARBA" id="ARBA00023163"/>
    </source>
</evidence>
<evidence type="ECO:0000256" key="3">
    <source>
        <dbReference type="ARBA" id="ARBA00023125"/>
    </source>
</evidence>
<accession>A0ABV5RIG5</accession>
<comment type="similarity">
    <text evidence="1">Belongs to the LysR transcriptional regulatory family.</text>
</comment>
<evidence type="ECO:0000256" key="2">
    <source>
        <dbReference type="ARBA" id="ARBA00023015"/>
    </source>
</evidence>
<keyword evidence="3" id="KW-0238">DNA-binding</keyword>
<dbReference type="PANTHER" id="PTHR30346">
    <property type="entry name" value="TRANSCRIPTIONAL DUAL REGULATOR HCAR-RELATED"/>
    <property type="match status" value="1"/>
</dbReference>
<dbReference type="Gene3D" id="3.40.190.10">
    <property type="entry name" value="Periplasmic binding protein-like II"/>
    <property type="match status" value="2"/>
</dbReference>
<dbReference type="InterPro" id="IPR005119">
    <property type="entry name" value="LysR_subst-bd"/>
</dbReference>
<dbReference type="EMBL" id="JBHMCG010000151">
    <property type="protein sequence ID" value="MFB9577650.1"/>
    <property type="molecule type" value="Genomic_DNA"/>
</dbReference>
<evidence type="ECO:0000256" key="5">
    <source>
        <dbReference type="SAM" id="MobiDB-lite"/>
    </source>
</evidence>
<protein>
    <submittedName>
        <fullName evidence="7">LysR family transcriptional regulator</fullName>
    </submittedName>
</protein>
<dbReference type="PROSITE" id="PS50931">
    <property type="entry name" value="HTH_LYSR"/>
    <property type="match status" value="1"/>
</dbReference>
<gene>
    <name evidence="7" type="ORF">ACFFTL_36575</name>
</gene>
<dbReference type="InterPro" id="IPR000847">
    <property type="entry name" value="LysR_HTH_N"/>
</dbReference>
<organism evidence="7 8">
    <name type="scientific">Streptomyces yanii</name>
    <dbReference type="NCBI Taxonomy" id="78510"/>
    <lineage>
        <taxon>Bacteria</taxon>
        <taxon>Bacillati</taxon>
        <taxon>Actinomycetota</taxon>
        <taxon>Actinomycetes</taxon>
        <taxon>Kitasatosporales</taxon>
        <taxon>Streptomycetaceae</taxon>
        <taxon>Streptomyces</taxon>
    </lineage>
</organism>
<evidence type="ECO:0000313" key="8">
    <source>
        <dbReference type="Proteomes" id="UP001589710"/>
    </source>
</evidence>
<evidence type="ECO:0000259" key="6">
    <source>
        <dbReference type="PROSITE" id="PS50931"/>
    </source>
</evidence>
<dbReference type="SUPFAM" id="SSF53850">
    <property type="entry name" value="Periplasmic binding protein-like II"/>
    <property type="match status" value="1"/>
</dbReference>
<dbReference type="RefSeq" id="WP_345519718.1">
    <property type="nucleotide sequence ID" value="NZ_BAAAXD010000055.1"/>
</dbReference>
<evidence type="ECO:0000313" key="7">
    <source>
        <dbReference type="EMBL" id="MFB9577650.1"/>
    </source>
</evidence>
<dbReference type="PRINTS" id="PR00039">
    <property type="entry name" value="HTHLYSR"/>
</dbReference>
<comment type="caution">
    <text evidence="7">The sequence shown here is derived from an EMBL/GenBank/DDBJ whole genome shotgun (WGS) entry which is preliminary data.</text>
</comment>
<reference evidence="7 8" key="1">
    <citation type="submission" date="2024-09" db="EMBL/GenBank/DDBJ databases">
        <authorList>
            <person name="Sun Q."/>
            <person name="Mori K."/>
        </authorList>
    </citation>
    <scope>NUCLEOTIDE SEQUENCE [LARGE SCALE GENOMIC DNA]</scope>
    <source>
        <strain evidence="7 8">JCM 3331</strain>
    </source>
</reference>
<dbReference type="Proteomes" id="UP001589710">
    <property type="component" value="Unassembled WGS sequence"/>
</dbReference>
<feature type="domain" description="HTH lysR-type" evidence="6">
    <location>
        <begin position="9"/>
        <end position="66"/>
    </location>
</feature>